<name>A0A0S7BII8_9CHLR</name>
<reference evidence="3" key="1">
    <citation type="submission" date="2015-07" db="EMBL/GenBank/DDBJ databases">
        <title>Draft Genome Sequences of Anaerolinea thermolimosa IMO-1, Bellilinea caldifistulae GOMI-1, Leptolinea tardivitalis YMTK-2, Levilinea saccharolytica KIBI-1,Longilinea arvoryzae KOME-1, Previously Described as Members of the Anaerolineaceae (Chloroflexi).</title>
        <authorList>
            <person name="Sekiguchi Y."/>
            <person name="Ohashi A."/>
            <person name="Matsuura N."/>
            <person name="Tourlousse M.D."/>
        </authorList>
    </citation>
    <scope>NUCLEOTIDE SEQUENCE [LARGE SCALE GENOMIC DNA]</scope>
    <source>
        <strain evidence="3">KOME-1</strain>
    </source>
</reference>
<dbReference type="EMBL" id="DF967972">
    <property type="protein sequence ID" value="GAP14960.1"/>
    <property type="molecule type" value="Genomic_DNA"/>
</dbReference>
<evidence type="ECO:0000259" key="2">
    <source>
        <dbReference type="Pfam" id="PF14478"/>
    </source>
</evidence>
<proteinExistence type="predicted"/>
<dbReference type="InterPro" id="IPR027954">
    <property type="entry name" value="Transcobalamin-like_C"/>
</dbReference>
<organism evidence="3">
    <name type="scientific">Longilinea arvoryzae</name>
    <dbReference type="NCBI Taxonomy" id="360412"/>
    <lineage>
        <taxon>Bacteria</taxon>
        <taxon>Bacillati</taxon>
        <taxon>Chloroflexota</taxon>
        <taxon>Anaerolineae</taxon>
        <taxon>Anaerolineales</taxon>
        <taxon>Anaerolineaceae</taxon>
        <taxon>Longilinea</taxon>
    </lineage>
</organism>
<sequence>MKKRSVLLVVLVLVLISTFMAGCAPKNAADEWKWTPGKDEVTYKSTAADEWSPTFTVYVKIVGGNDTVLYDGKVTLTSPQMMASEFLSAAISEKGLAQEGLDVGFITKVGDYENDSTNNVYWMYYVNGAMPNWGTNEFRLRDGDYVKLAYEKYQQQ</sequence>
<dbReference type="Gene3D" id="2.170.130.30">
    <property type="match status" value="1"/>
</dbReference>
<gene>
    <name evidence="3" type="ORF">LARV_02740</name>
</gene>
<feature type="domain" description="Transcobalamin-like C-terminal" evidence="2">
    <location>
        <begin position="98"/>
        <end position="152"/>
    </location>
</feature>
<keyword evidence="1" id="KW-0732">Signal</keyword>
<evidence type="ECO:0000313" key="4">
    <source>
        <dbReference type="Proteomes" id="UP000055060"/>
    </source>
</evidence>
<dbReference type="AlphaFoldDB" id="A0A0S7BII8"/>
<dbReference type="Proteomes" id="UP000055060">
    <property type="component" value="Unassembled WGS sequence"/>
</dbReference>
<feature type="chain" id="PRO_5006632978" description="Transcobalamin-like C-terminal domain-containing protein" evidence="1">
    <location>
        <begin position="22"/>
        <end position="156"/>
    </location>
</feature>
<feature type="signal peptide" evidence="1">
    <location>
        <begin position="1"/>
        <end position="21"/>
    </location>
</feature>
<dbReference type="Pfam" id="PF14478">
    <property type="entry name" value="DUF4430"/>
    <property type="match status" value="1"/>
</dbReference>
<dbReference type="OrthoDB" id="9004184at2"/>
<accession>A0A0S7BII8</accession>
<protein>
    <recommendedName>
        <fullName evidence="2">Transcobalamin-like C-terminal domain-containing protein</fullName>
    </recommendedName>
</protein>
<keyword evidence="4" id="KW-1185">Reference proteome</keyword>
<dbReference type="RefSeq" id="WP_075074171.1">
    <property type="nucleotide sequence ID" value="NZ_DF967972.1"/>
</dbReference>
<evidence type="ECO:0000313" key="3">
    <source>
        <dbReference type="EMBL" id="GAP14960.1"/>
    </source>
</evidence>
<evidence type="ECO:0000256" key="1">
    <source>
        <dbReference type="SAM" id="SignalP"/>
    </source>
</evidence>
<dbReference type="STRING" id="360412.LARV_02740"/>
<dbReference type="PROSITE" id="PS51257">
    <property type="entry name" value="PROKAR_LIPOPROTEIN"/>
    <property type="match status" value="1"/>
</dbReference>